<accession>A0ABR1GW01</accession>
<dbReference type="Proteomes" id="UP001498476">
    <property type="component" value="Unassembled WGS sequence"/>
</dbReference>
<keyword evidence="3" id="KW-1185">Reference proteome</keyword>
<sequence>MKPLSVLAPLFIAFSVGTALPQDSGNRDGSVIEADVAPLPGVTVRKEHLYVCDSANFRGRCRNLENDAGKCYNLGNRWPNTISSVRPSKGTTYTLYNLVDCKGKKLDGIHRPGISNLADYDFNDKTNSFRCS</sequence>
<reference evidence="2 3" key="1">
    <citation type="journal article" date="2025" name="Microbiol. Resour. Announc.">
        <title>Draft genome sequences for Neonectria magnoliae and Neonectria punicea, canker pathogens of Liriodendron tulipifera and Acer saccharum in West Virginia.</title>
        <authorList>
            <person name="Petronek H.M."/>
            <person name="Kasson M.T."/>
            <person name="Metheny A.M."/>
            <person name="Stauder C.M."/>
            <person name="Lovett B."/>
            <person name="Lynch S.C."/>
            <person name="Garnas J.R."/>
            <person name="Kasson L.R."/>
            <person name="Stajich J.E."/>
        </authorList>
    </citation>
    <scope>NUCLEOTIDE SEQUENCE [LARGE SCALE GENOMIC DNA]</scope>
    <source>
        <strain evidence="2 3">NRRL 64653</strain>
    </source>
</reference>
<feature type="signal peptide" evidence="1">
    <location>
        <begin position="1"/>
        <end position="19"/>
    </location>
</feature>
<gene>
    <name evidence="2" type="ORF">QQX98_008186</name>
</gene>
<proteinExistence type="predicted"/>
<name>A0ABR1GW01_9HYPO</name>
<evidence type="ECO:0000256" key="1">
    <source>
        <dbReference type="SAM" id="SignalP"/>
    </source>
</evidence>
<feature type="chain" id="PRO_5045712364" evidence="1">
    <location>
        <begin position="20"/>
        <end position="132"/>
    </location>
</feature>
<dbReference type="SUPFAM" id="SSF49695">
    <property type="entry name" value="gamma-Crystallin-like"/>
    <property type="match status" value="1"/>
</dbReference>
<evidence type="ECO:0000313" key="2">
    <source>
        <dbReference type="EMBL" id="KAK7409671.1"/>
    </source>
</evidence>
<dbReference type="Gene3D" id="2.60.20.10">
    <property type="entry name" value="Crystallins"/>
    <property type="match status" value="1"/>
</dbReference>
<organism evidence="2 3">
    <name type="scientific">Neonectria punicea</name>
    <dbReference type="NCBI Taxonomy" id="979145"/>
    <lineage>
        <taxon>Eukaryota</taxon>
        <taxon>Fungi</taxon>
        <taxon>Dikarya</taxon>
        <taxon>Ascomycota</taxon>
        <taxon>Pezizomycotina</taxon>
        <taxon>Sordariomycetes</taxon>
        <taxon>Hypocreomycetidae</taxon>
        <taxon>Hypocreales</taxon>
        <taxon>Nectriaceae</taxon>
        <taxon>Neonectria</taxon>
    </lineage>
</organism>
<dbReference type="InterPro" id="IPR011024">
    <property type="entry name" value="G_crystallin-like"/>
</dbReference>
<dbReference type="EMBL" id="JAZAVJ010000144">
    <property type="protein sequence ID" value="KAK7409671.1"/>
    <property type="molecule type" value="Genomic_DNA"/>
</dbReference>
<evidence type="ECO:0000313" key="3">
    <source>
        <dbReference type="Proteomes" id="UP001498476"/>
    </source>
</evidence>
<keyword evidence="1" id="KW-0732">Signal</keyword>
<protein>
    <submittedName>
        <fullName evidence="2">Uncharacterized protein</fullName>
    </submittedName>
</protein>
<comment type="caution">
    <text evidence="2">The sequence shown here is derived from an EMBL/GenBank/DDBJ whole genome shotgun (WGS) entry which is preliminary data.</text>
</comment>